<gene>
    <name evidence="2" type="ORF">MAF45_06855</name>
</gene>
<dbReference type="EMBL" id="JAKNCT010000007">
    <property type="protein sequence ID" value="MCG5031161.1"/>
    <property type="molecule type" value="Genomic_DNA"/>
</dbReference>
<name>A0ABS9MRC1_9BURK</name>
<sequence length="68" mass="7592">MKSADSHGREIKLARPLWLLIAVKAACIFLLWLAFFSPSHRPDTSVDAVGQTLFPSTHLNIDNSRDKS</sequence>
<organism evidence="2 3">
    <name type="scientific">Mesosutterella porci</name>
    <dbReference type="NCBI Taxonomy" id="2915351"/>
    <lineage>
        <taxon>Bacteria</taxon>
        <taxon>Pseudomonadati</taxon>
        <taxon>Pseudomonadota</taxon>
        <taxon>Betaproteobacteria</taxon>
        <taxon>Burkholderiales</taxon>
        <taxon>Sutterellaceae</taxon>
        <taxon>Mesosutterella</taxon>
    </lineage>
</organism>
<keyword evidence="1" id="KW-0472">Membrane</keyword>
<reference evidence="2 3" key="1">
    <citation type="submission" date="2022-02" db="EMBL/GenBank/DDBJ databases">
        <title>Mesosutterella porci, a novel member of the family Sutterellaceae from pig feces.</title>
        <authorList>
            <person name="Wylensek D."/>
            <person name="Clavel T."/>
        </authorList>
    </citation>
    <scope>NUCLEOTIDE SEQUENCE [LARGE SCALE GENOMIC DNA]</scope>
    <source>
        <strain evidence="3">oilRF-744-wt-GAM-9</strain>
    </source>
</reference>
<protein>
    <submittedName>
        <fullName evidence="2">Uncharacterized protein</fullName>
    </submittedName>
</protein>
<accession>A0ABS9MRC1</accession>
<evidence type="ECO:0000313" key="2">
    <source>
        <dbReference type="EMBL" id="MCG5031161.1"/>
    </source>
</evidence>
<dbReference type="NCBIfam" id="NF045611">
    <property type="entry name" value="small_CydP"/>
    <property type="match status" value="1"/>
</dbReference>
<evidence type="ECO:0000313" key="3">
    <source>
        <dbReference type="Proteomes" id="UP001297600"/>
    </source>
</evidence>
<dbReference type="InterPro" id="IPR054636">
    <property type="entry name" value="CydP"/>
</dbReference>
<dbReference type="Proteomes" id="UP001297600">
    <property type="component" value="Unassembled WGS sequence"/>
</dbReference>
<proteinExistence type="predicted"/>
<feature type="transmembrane region" description="Helical" evidence="1">
    <location>
        <begin position="17"/>
        <end position="35"/>
    </location>
</feature>
<keyword evidence="3" id="KW-1185">Reference proteome</keyword>
<dbReference type="RefSeq" id="WP_237978843.1">
    <property type="nucleotide sequence ID" value="NZ_JAKNCT010000007.1"/>
</dbReference>
<keyword evidence="1" id="KW-1133">Transmembrane helix</keyword>
<comment type="caution">
    <text evidence="2">The sequence shown here is derived from an EMBL/GenBank/DDBJ whole genome shotgun (WGS) entry which is preliminary data.</text>
</comment>
<evidence type="ECO:0000256" key="1">
    <source>
        <dbReference type="SAM" id="Phobius"/>
    </source>
</evidence>
<keyword evidence="1" id="KW-0812">Transmembrane</keyword>